<protein>
    <submittedName>
        <fullName evidence="1">7673_t:CDS:1</fullName>
    </submittedName>
</protein>
<name>A0ACA9PFZ1_9GLOM</name>
<feature type="non-terminal residue" evidence="1">
    <location>
        <position position="1"/>
    </location>
</feature>
<comment type="caution">
    <text evidence="1">The sequence shown here is derived from an EMBL/GenBank/DDBJ whole genome shotgun (WGS) entry which is preliminary data.</text>
</comment>
<keyword evidence="2" id="KW-1185">Reference proteome</keyword>
<evidence type="ECO:0000313" key="2">
    <source>
        <dbReference type="Proteomes" id="UP000789525"/>
    </source>
</evidence>
<gene>
    <name evidence="1" type="ORF">ACOLOM_LOCUS10379</name>
</gene>
<organism evidence="1 2">
    <name type="scientific">Acaulospora colombiana</name>
    <dbReference type="NCBI Taxonomy" id="27376"/>
    <lineage>
        <taxon>Eukaryota</taxon>
        <taxon>Fungi</taxon>
        <taxon>Fungi incertae sedis</taxon>
        <taxon>Mucoromycota</taxon>
        <taxon>Glomeromycotina</taxon>
        <taxon>Glomeromycetes</taxon>
        <taxon>Diversisporales</taxon>
        <taxon>Acaulosporaceae</taxon>
        <taxon>Acaulospora</taxon>
    </lineage>
</organism>
<evidence type="ECO:0000313" key="1">
    <source>
        <dbReference type="EMBL" id="CAG8704146.1"/>
    </source>
</evidence>
<proteinExistence type="predicted"/>
<accession>A0ACA9PFZ1</accession>
<sequence>WVASHNAESTLKITPSLGQYEKAAKLCPKVLGGDAKAWEDWIFQFAHAEELSVGAHHPVRQCLQDEQVLVPYVPFKSPRLSKLAYGIILALHRTINEWPSDIYDIPSLINAIPHPPPTMMLKECLADLYIKNRQPGKALKYFLELRRPNIFQLIRENNLFQDVQDQVLLLVNFDQELLAQREHLQATQPQPQPEAKVVAAPAPATGMLSALRAGVSAAVPIKLLGSSSKPSAVAAKPVSRPNLGNTPSSYWSSAVEKDSPEVREKARGEAIPLLVEHSHSIPIGKVVSQLEEKPYFLYLYLDALFDKDPELSADYMEKQIELYAEYAPARPSELTNHDLQIYKICEKKNMVLEMVWVRSRMGDNKSALYLIIDRLGDVNRAIDFAKERKDDDLWEDLLRYSETRPTFIKGLLENVSTEVDPIRIVRRIRNGLEIPGLKQSLIKILQDFNLQTSLMEGCGSVLNSDCTELAGKLQKSQVGGMAGSGSMLCPICKRPLQQNDQDLILVFLCGHMVHAHCTSGGSGLPKPINSSLVGAGLVVGRDVGAKIAYAEMVKRRLDQGCPVHQKLEQGDANVAPPPLLHAHHSHHSHTRHHHA</sequence>
<dbReference type="Proteomes" id="UP000789525">
    <property type="component" value="Unassembled WGS sequence"/>
</dbReference>
<dbReference type="EMBL" id="CAJVPT010033228">
    <property type="protein sequence ID" value="CAG8704146.1"/>
    <property type="molecule type" value="Genomic_DNA"/>
</dbReference>
<reference evidence="1" key="1">
    <citation type="submission" date="2021-06" db="EMBL/GenBank/DDBJ databases">
        <authorList>
            <person name="Kallberg Y."/>
            <person name="Tangrot J."/>
            <person name="Rosling A."/>
        </authorList>
    </citation>
    <scope>NUCLEOTIDE SEQUENCE</scope>
    <source>
        <strain evidence="1">CL356</strain>
    </source>
</reference>